<feature type="compositionally biased region" description="Low complexity" evidence="1">
    <location>
        <begin position="51"/>
        <end position="72"/>
    </location>
</feature>
<feature type="compositionally biased region" description="Basic and acidic residues" evidence="1">
    <location>
        <begin position="181"/>
        <end position="192"/>
    </location>
</feature>
<dbReference type="EMBL" id="BONU01000019">
    <property type="protein sequence ID" value="GIG74584.1"/>
    <property type="molecule type" value="Genomic_DNA"/>
</dbReference>
<feature type="region of interest" description="Disordered" evidence="1">
    <location>
        <begin position="173"/>
        <end position="192"/>
    </location>
</feature>
<keyword evidence="2" id="KW-0472">Membrane</keyword>
<dbReference type="RefSeq" id="WP_203981377.1">
    <property type="nucleotide sequence ID" value="NZ_BAAAQJ010000030.1"/>
</dbReference>
<evidence type="ECO:0000256" key="1">
    <source>
        <dbReference type="SAM" id="MobiDB-lite"/>
    </source>
</evidence>
<keyword evidence="2" id="KW-1133">Transmembrane helix</keyword>
<feature type="transmembrane region" description="Helical" evidence="2">
    <location>
        <begin position="12"/>
        <end position="33"/>
    </location>
</feature>
<reference evidence="3" key="1">
    <citation type="submission" date="2021-01" db="EMBL/GenBank/DDBJ databases">
        <title>Whole genome shotgun sequence of Planosporangium flavigriseum NBRC 105377.</title>
        <authorList>
            <person name="Komaki H."/>
            <person name="Tamura T."/>
        </authorList>
    </citation>
    <scope>NUCLEOTIDE SEQUENCE</scope>
    <source>
        <strain evidence="3">NBRC 105377</strain>
    </source>
</reference>
<gene>
    <name evidence="3" type="ORF">Pfl04_29880</name>
</gene>
<organism evidence="3 4">
    <name type="scientific">Planosporangium flavigriseum</name>
    <dbReference type="NCBI Taxonomy" id="373681"/>
    <lineage>
        <taxon>Bacteria</taxon>
        <taxon>Bacillati</taxon>
        <taxon>Actinomycetota</taxon>
        <taxon>Actinomycetes</taxon>
        <taxon>Micromonosporales</taxon>
        <taxon>Micromonosporaceae</taxon>
        <taxon>Planosporangium</taxon>
    </lineage>
</organism>
<name>A0A8J3PMR5_9ACTN</name>
<evidence type="ECO:0000313" key="4">
    <source>
        <dbReference type="Proteomes" id="UP000653674"/>
    </source>
</evidence>
<keyword evidence="4" id="KW-1185">Reference proteome</keyword>
<feature type="region of interest" description="Disordered" evidence="1">
    <location>
        <begin position="36"/>
        <end position="81"/>
    </location>
</feature>
<sequence>MRESRVRQRRSLLLPAFAVALVLLVVVIAVVQLTRSSGGDRPAAPGGGVGAPTPGDAPAGGAPAPGGLPAAPMNGTVTGQVPTDCRVRNAANGQPLPDPTCTPGVISTEVTQDNLSSTICRSGYTKTVRPPQSQTGAFKRKVMVAYHQSGPLGEYELDHLISLQLGGSNDAGNLWPQYNDRPGRESNSKDPVETALNRAVCSHRITLAAAQAAIATDWTTALARLGLPPVGSAPEQFAPVD</sequence>
<dbReference type="AlphaFoldDB" id="A0A8J3PMR5"/>
<evidence type="ECO:0000313" key="3">
    <source>
        <dbReference type="EMBL" id="GIG74584.1"/>
    </source>
</evidence>
<evidence type="ECO:0000256" key="2">
    <source>
        <dbReference type="SAM" id="Phobius"/>
    </source>
</evidence>
<protein>
    <submittedName>
        <fullName evidence="3">Uncharacterized protein</fullName>
    </submittedName>
</protein>
<accession>A0A8J3PMR5</accession>
<dbReference type="Proteomes" id="UP000653674">
    <property type="component" value="Unassembled WGS sequence"/>
</dbReference>
<keyword evidence="2" id="KW-0812">Transmembrane</keyword>
<comment type="caution">
    <text evidence="3">The sequence shown here is derived from an EMBL/GenBank/DDBJ whole genome shotgun (WGS) entry which is preliminary data.</text>
</comment>
<proteinExistence type="predicted"/>